<dbReference type="PANTHER" id="PTHR31131:SF6">
    <property type="entry name" value="CASTOR ACT DOMAIN-CONTAINING PROTEIN"/>
    <property type="match status" value="1"/>
</dbReference>
<keyword evidence="5" id="KW-1185">Reference proteome</keyword>
<feature type="chain" id="PRO_5009105098" evidence="1">
    <location>
        <begin position="24"/>
        <end position="162"/>
    </location>
</feature>
<feature type="domain" description="CASTOR ACT" evidence="2">
    <location>
        <begin position="85"/>
        <end position="146"/>
    </location>
</feature>
<dbReference type="InterPro" id="IPR027795">
    <property type="entry name" value="CASTOR_ACT_dom"/>
</dbReference>
<feature type="signal peptide" evidence="1">
    <location>
        <begin position="1"/>
        <end position="23"/>
    </location>
</feature>
<dbReference type="SUPFAM" id="SSF55021">
    <property type="entry name" value="ACT-like"/>
    <property type="match status" value="2"/>
</dbReference>
<accession>A0A1D8AT33</accession>
<dbReference type="RefSeq" id="WP_237023474.1">
    <property type="nucleotide sequence ID" value="NZ_CP016094.1"/>
</dbReference>
<protein>
    <submittedName>
        <fullName evidence="4">Uncharacterized protein</fullName>
    </submittedName>
</protein>
<sequence length="162" mass="17369">MKETPHVLFVALLLMLASVKLPAQGNSPQLNLFLSQDKLAVVQLDAKADIPAWAQGKNGFSSISRTPQELSIVCAEDVVPQGVKVEAGWRVFKVEGPLDFSLTGILASIATPLAKAGVSIFAISTYDTDYVLVKNEKVQDAMTALRAAGHTVKEEMRSGSED</sequence>
<dbReference type="PATRIC" id="fig|1838286.3.peg.1117"/>
<keyword evidence="1" id="KW-0732">Signal</keyword>
<feature type="domain" description="A9CJY8-like N-terminal" evidence="3">
    <location>
        <begin position="38"/>
        <end position="81"/>
    </location>
</feature>
<proteinExistence type="predicted"/>
<reference evidence="4 5" key="1">
    <citation type="submission" date="2016-06" db="EMBL/GenBank/DDBJ databases">
        <title>Three novel species with peptidoglycan cell walls form the new genus Lacunisphaera gen. nov. in the family Opitutaceae of the verrucomicrobial subdivision 4.</title>
        <authorList>
            <person name="Rast P."/>
            <person name="Gloeckner I."/>
            <person name="Jogler M."/>
            <person name="Boedeker C."/>
            <person name="Jeske O."/>
            <person name="Wiegand S."/>
            <person name="Reinhardt R."/>
            <person name="Schumann P."/>
            <person name="Rohde M."/>
            <person name="Spring S."/>
            <person name="Gloeckner F.O."/>
            <person name="Jogler C."/>
        </authorList>
    </citation>
    <scope>NUCLEOTIDE SEQUENCE [LARGE SCALE GENOMIC DNA]</scope>
    <source>
        <strain evidence="4 5">IG16b</strain>
    </source>
</reference>
<organism evidence="4 5">
    <name type="scientific">Lacunisphaera limnophila</name>
    <dbReference type="NCBI Taxonomy" id="1838286"/>
    <lineage>
        <taxon>Bacteria</taxon>
        <taxon>Pseudomonadati</taxon>
        <taxon>Verrucomicrobiota</taxon>
        <taxon>Opitutia</taxon>
        <taxon>Opitutales</taxon>
        <taxon>Opitutaceae</taxon>
        <taxon>Lacunisphaera</taxon>
    </lineage>
</organism>
<evidence type="ECO:0000256" key="1">
    <source>
        <dbReference type="SAM" id="SignalP"/>
    </source>
</evidence>
<dbReference type="InterPro" id="IPR051719">
    <property type="entry name" value="CASTOR_mTORC1"/>
</dbReference>
<evidence type="ECO:0000259" key="3">
    <source>
        <dbReference type="Pfam" id="PF21631"/>
    </source>
</evidence>
<evidence type="ECO:0000259" key="2">
    <source>
        <dbReference type="Pfam" id="PF13840"/>
    </source>
</evidence>
<dbReference type="InterPro" id="IPR049447">
    <property type="entry name" value="A9CJY8-like_N"/>
</dbReference>
<dbReference type="KEGG" id="obg:Verru16b_01114"/>
<dbReference type="EMBL" id="CP016094">
    <property type="protein sequence ID" value="AOS44053.1"/>
    <property type="molecule type" value="Genomic_DNA"/>
</dbReference>
<dbReference type="Gene3D" id="3.30.2130.10">
    <property type="entry name" value="VC0802-like"/>
    <property type="match status" value="1"/>
</dbReference>
<evidence type="ECO:0000313" key="5">
    <source>
        <dbReference type="Proteomes" id="UP000095228"/>
    </source>
</evidence>
<dbReference type="InterPro" id="IPR045865">
    <property type="entry name" value="ACT-like_dom_sf"/>
</dbReference>
<dbReference type="Proteomes" id="UP000095228">
    <property type="component" value="Chromosome"/>
</dbReference>
<dbReference type="Pfam" id="PF21631">
    <property type="entry name" value="A9CJY8-like_N"/>
    <property type="match status" value="1"/>
</dbReference>
<dbReference type="Pfam" id="PF13840">
    <property type="entry name" value="ACT_7"/>
    <property type="match status" value="1"/>
</dbReference>
<dbReference type="AlphaFoldDB" id="A0A1D8AT33"/>
<gene>
    <name evidence="4" type="ORF">Verru16b_01114</name>
</gene>
<evidence type="ECO:0000313" key="4">
    <source>
        <dbReference type="EMBL" id="AOS44053.1"/>
    </source>
</evidence>
<name>A0A1D8AT33_9BACT</name>
<dbReference type="PANTHER" id="PTHR31131">
    <property type="entry name" value="CHROMOSOME 1, WHOLE GENOME SHOTGUN SEQUENCE"/>
    <property type="match status" value="1"/>
</dbReference>